<dbReference type="AlphaFoldDB" id="A0AAC9RLG7"/>
<dbReference type="PANTHER" id="PTHR43178:SF5">
    <property type="entry name" value="LIPOAMIDE ACYLTRANSFERASE COMPONENT OF BRANCHED-CHAIN ALPHA-KETO ACID DEHYDROGENASE COMPLEX, MITOCHONDRIAL"/>
    <property type="match status" value="1"/>
</dbReference>
<dbReference type="EMBL" id="CP020559">
    <property type="protein sequence ID" value="ARE87513.1"/>
    <property type="molecule type" value="Genomic_DNA"/>
</dbReference>
<keyword evidence="6" id="KW-0670">Pyruvate</keyword>
<dbReference type="KEGG" id="cfm:BJL90_14845"/>
<organism evidence="6 8">
    <name type="scientific">Clostridium formicaceticum</name>
    <dbReference type="NCBI Taxonomy" id="1497"/>
    <lineage>
        <taxon>Bacteria</taxon>
        <taxon>Bacillati</taxon>
        <taxon>Bacillota</taxon>
        <taxon>Clostridia</taxon>
        <taxon>Eubacteriales</taxon>
        <taxon>Clostridiaceae</taxon>
        <taxon>Clostridium</taxon>
    </lineage>
</organism>
<evidence type="ECO:0000313" key="8">
    <source>
        <dbReference type="Proteomes" id="UP000192478"/>
    </source>
</evidence>
<feature type="domain" description="2-oxoacid dehydrogenase acyltransferase catalytic" evidence="4">
    <location>
        <begin position="186"/>
        <end position="264"/>
    </location>
</feature>
<dbReference type="EC" id="2.3.1.12" evidence="6"/>
<evidence type="ECO:0000313" key="7">
    <source>
        <dbReference type="Proteomes" id="UP000177894"/>
    </source>
</evidence>
<dbReference type="Gene3D" id="3.30.559.10">
    <property type="entry name" value="Chloramphenicol acetyltransferase-like domain"/>
    <property type="match status" value="1"/>
</dbReference>
<dbReference type="GO" id="GO:0031405">
    <property type="term" value="F:lipoic acid binding"/>
    <property type="evidence" value="ECO:0007669"/>
    <property type="project" value="TreeGrafter"/>
</dbReference>
<evidence type="ECO:0000256" key="1">
    <source>
        <dbReference type="ARBA" id="ARBA00001938"/>
    </source>
</evidence>
<dbReference type="RefSeq" id="WP_070969645.1">
    <property type="nucleotide sequence ID" value="NZ_CP017603.1"/>
</dbReference>
<feature type="domain" description="2-oxoacid dehydrogenase acyltransferase catalytic" evidence="4">
    <location>
        <begin position="36"/>
        <end position="136"/>
    </location>
</feature>
<sequence>MYKKNIGEYRIEEFPISRTATIDIGVAGLKKHHIKALIELDVTEARKVIREKKKLSEKISFNSWLIKCISHAVEEFKPIHGIRKGKRKVVIFDDIDISIAIEREVDGKKVPLPYVIRKTNEKSISDINQEIKSGQKQSIQGEDDYILGQEKKNKFVMKIYYCLPGFVRRLIWKCIMKSPSLTKQNMGTVMITSVGMIGKINGWVIPVSIHPLCFAIGSIVKKPGIVKDNIEIREYLYMTVLVDHDIIDGAPAARALSKLTKLIEGGYGLT</sequence>
<accession>A0AAC9RLG7</accession>
<keyword evidence="2 6" id="KW-0808">Transferase</keyword>
<evidence type="ECO:0000256" key="2">
    <source>
        <dbReference type="ARBA" id="ARBA00022679"/>
    </source>
</evidence>
<reference evidence="6 8" key="2">
    <citation type="submission" date="2017-03" db="EMBL/GenBank/DDBJ databases">
        <title>Complete sequence of Clostridium formicaceticum DSM 92.</title>
        <authorList>
            <person name="Poehlein A."/>
            <person name="Karl M."/>
            <person name="Bengelsdorf F.R."/>
            <person name="Duerre P."/>
            <person name="Daniel R."/>
        </authorList>
    </citation>
    <scope>NUCLEOTIDE SEQUENCE [LARGE SCALE GENOMIC DNA]</scope>
    <source>
        <strain evidence="6 8">DSM 92</strain>
    </source>
</reference>
<dbReference type="GO" id="GO:0004742">
    <property type="term" value="F:dihydrolipoyllysine-residue acetyltransferase activity"/>
    <property type="evidence" value="ECO:0007669"/>
    <property type="project" value="UniProtKB-EC"/>
</dbReference>
<evidence type="ECO:0000313" key="6">
    <source>
        <dbReference type="EMBL" id="ARE87513.1"/>
    </source>
</evidence>
<evidence type="ECO:0000259" key="4">
    <source>
        <dbReference type="Pfam" id="PF00198"/>
    </source>
</evidence>
<dbReference type="SUPFAM" id="SSF52777">
    <property type="entry name" value="CoA-dependent acyltransferases"/>
    <property type="match status" value="1"/>
</dbReference>
<dbReference type="InterPro" id="IPR001078">
    <property type="entry name" value="2-oxoacid_DH_actylTfrase"/>
</dbReference>
<dbReference type="GO" id="GO:0005737">
    <property type="term" value="C:cytoplasm"/>
    <property type="evidence" value="ECO:0007669"/>
    <property type="project" value="TreeGrafter"/>
</dbReference>
<evidence type="ECO:0000313" key="5">
    <source>
        <dbReference type="EMBL" id="AOY77017.1"/>
    </source>
</evidence>
<comment type="cofactor">
    <cofactor evidence="1">
        <name>(R)-lipoate</name>
        <dbReference type="ChEBI" id="CHEBI:83088"/>
    </cofactor>
</comment>
<dbReference type="Pfam" id="PF00198">
    <property type="entry name" value="2-oxoacid_dh"/>
    <property type="match status" value="2"/>
</dbReference>
<dbReference type="Proteomes" id="UP000177894">
    <property type="component" value="Chromosome"/>
</dbReference>
<dbReference type="Proteomes" id="UP000192478">
    <property type="component" value="Chromosome"/>
</dbReference>
<proteinExistence type="predicted"/>
<evidence type="ECO:0000256" key="3">
    <source>
        <dbReference type="ARBA" id="ARBA00023315"/>
    </source>
</evidence>
<gene>
    <name evidence="6" type="primary">pdhC_2</name>
    <name evidence="5" type="ORF">BJL90_14845</name>
    <name evidence="6" type="ORF">CLFO_19130</name>
</gene>
<keyword evidence="3 6" id="KW-0012">Acyltransferase</keyword>
<dbReference type="PANTHER" id="PTHR43178">
    <property type="entry name" value="DIHYDROLIPOAMIDE ACETYLTRANSFERASE COMPONENT OF PYRUVATE DEHYDROGENASE COMPLEX"/>
    <property type="match status" value="1"/>
</dbReference>
<name>A0AAC9RLG7_9CLOT</name>
<protein>
    <submittedName>
        <fullName evidence="6">Dihydrolipoyllysine-residue acetyltransferase component of pyruvate dehydrogenase complex</fullName>
        <ecNumber evidence="6">2.3.1.12</ecNumber>
    </submittedName>
</protein>
<reference evidence="5 7" key="1">
    <citation type="submission" date="2016-10" db="EMBL/GenBank/DDBJ databases">
        <title>Complete Genome Sequence of Acetogen Clostridium formicoaceticum ATCC 27076.</title>
        <authorList>
            <person name="Bao T."/>
            <person name="Cheng C."/>
            <person name="Zhao J."/>
            <person name="Yang S.-T."/>
            <person name="Wang J."/>
            <person name="Wang M."/>
        </authorList>
    </citation>
    <scope>NUCLEOTIDE SEQUENCE [LARGE SCALE GENOMIC DNA]</scope>
    <source>
        <strain evidence="5 7">ATCC 27076</strain>
    </source>
</reference>
<dbReference type="InterPro" id="IPR023213">
    <property type="entry name" value="CAT-like_dom_sf"/>
</dbReference>
<keyword evidence="7" id="KW-1185">Reference proteome</keyword>
<dbReference type="EMBL" id="CP017603">
    <property type="protein sequence ID" value="AOY77017.1"/>
    <property type="molecule type" value="Genomic_DNA"/>
</dbReference>
<dbReference type="InterPro" id="IPR050743">
    <property type="entry name" value="2-oxoacid_DH_E2_comp"/>
</dbReference>